<evidence type="ECO:0000256" key="1">
    <source>
        <dbReference type="SAM" id="MobiDB-lite"/>
    </source>
</evidence>
<dbReference type="Ensembl" id="ENSSAUT00010030519.1">
    <property type="protein sequence ID" value="ENSSAUP00010028934.1"/>
    <property type="gene ID" value="ENSSAUG00010012451.1"/>
</dbReference>
<feature type="region of interest" description="Disordered" evidence="1">
    <location>
        <begin position="1"/>
        <end position="31"/>
    </location>
</feature>
<dbReference type="OMA" id="DITCHIA"/>
<protein>
    <recommendedName>
        <fullName evidence="4">DUF4371 domain-containing protein</fullName>
    </recommendedName>
</protein>
<keyword evidence="3" id="KW-1185">Reference proteome</keyword>
<evidence type="ECO:0008006" key="4">
    <source>
        <dbReference type="Google" id="ProtNLM"/>
    </source>
</evidence>
<dbReference type="PANTHER" id="PTHR46880">
    <property type="entry name" value="RAS-ASSOCIATING DOMAIN-CONTAINING PROTEIN"/>
    <property type="match status" value="1"/>
</dbReference>
<dbReference type="PANTHER" id="PTHR46880:SF8">
    <property type="entry name" value="E3 SUMO-PROTEIN LIGASE KIAA1586"/>
    <property type="match status" value="1"/>
</dbReference>
<sequence length="675" mass="75860">SPGLAPAPSSSSISSPGLAPAPSSSSSSSSSNNLPICWTLGQYEHFKTKFPFIFASNQALGCEVCRDAGSPGVLRSGSNKHSFSSEWQNAKVTPYGNTKEKKMKSLRKKLHDHKTSHSHKLAESICQTKAESPLDTSFLRAQQEQLSTTERVFRTAYHIAKNNRPFSDHPGLIDLQRINGLNMGRVLHTNVLCTDIVHFIAEDMKKTLMASIRCMRPKVSILIDESTTVSKKSCLVVYMRAAVQNSDPLTFFLNVIELEQTTADGITDALLNCLMDNGLDNDFLKECFLGFCSDGASVMLGRKAGVYAKLKVKYPDIVGWHCLNHRLELAVGDAVKCCTETNHFRSFLDKLHSLYSQSPKNLRELDKAAESVGTQLRKIGCVLNVRWVASSYRTVEAVWNMYQDVARTSSERCMYEGLGEKLSSADFIKNLGLMFDALEELKDLSEALQNRDIRLSEAMKKIKRQADIFSAMKETNGPHYELACQAVEEDVFKGVTVRTGGRQTMIPPQKFFDALKEEIELYEQLNVLKPETWPTPVPVLFGELELRQLCNPLRVNHSTVKQDFRDFKENETMPLRGGLVKLKQVADTLAVSTAECERGFSLMNTIISPVRNQLKIHNLSCLMFINLVGPPLEMWNPEKHVKKWVMTRRSADHTGCRKRQEGQKLELNPIWKVMN</sequence>
<reference evidence="2" key="3">
    <citation type="submission" date="2025-09" db="UniProtKB">
        <authorList>
            <consortium name="Ensembl"/>
        </authorList>
    </citation>
    <scope>IDENTIFICATION</scope>
</reference>
<dbReference type="SUPFAM" id="SSF53098">
    <property type="entry name" value="Ribonuclease H-like"/>
    <property type="match status" value="1"/>
</dbReference>
<dbReference type="AlphaFoldDB" id="A0A671VRT5"/>
<proteinExistence type="predicted"/>
<dbReference type="GeneTree" id="ENSGT00940000162903"/>
<reference evidence="2" key="2">
    <citation type="submission" date="2025-08" db="UniProtKB">
        <authorList>
            <consortium name="Ensembl"/>
        </authorList>
    </citation>
    <scope>IDENTIFICATION</scope>
</reference>
<accession>A0A671VRT5</accession>
<dbReference type="InParanoid" id="A0A671VRT5"/>
<evidence type="ECO:0000313" key="3">
    <source>
        <dbReference type="Proteomes" id="UP000472265"/>
    </source>
</evidence>
<dbReference type="InterPro" id="IPR012337">
    <property type="entry name" value="RNaseH-like_sf"/>
</dbReference>
<organism evidence="2 3">
    <name type="scientific">Sparus aurata</name>
    <name type="common">Gilthead sea bream</name>
    <dbReference type="NCBI Taxonomy" id="8175"/>
    <lineage>
        <taxon>Eukaryota</taxon>
        <taxon>Metazoa</taxon>
        <taxon>Chordata</taxon>
        <taxon>Craniata</taxon>
        <taxon>Vertebrata</taxon>
        <taxon>Euteleostomi</taxon>
        <taxon>Actinopterygii</taxon>
        <taxon>Neopterygii</taxon>
        <taxon>Teleostei</taxon>
        <taxon>Neoteleostei</taxon>
        <taxon>Acanthomorphata</taxon>
        <taxon>Eupercaria</taxon>
        <taxon>Spariformes</taxon>
        <taxon>Sparidae</taxon>
        <taxon>Sparus</taxon>
    </lineage>
</organism>
<evidence type="ECO:0000313" key="2">
    <source>
        <dbReference type="Ensembl" id="ENSSAUP00010028934.1"/>
    </source>
</evidence>
<name>A0A671VRT5_SPAAU</name>
<reference evidence="2" key="1">
    <citation type="submission" date="2021-04" db="EMBL/GenBank/DDBJ databases">
        <authorList>
            <consortium name="Wellcome Sanger Institute Data Sharing"/>
        </authorList>
    </citation>
    <scope>NUCLEOTIDE SEQUENCE [LARGE SCALE GENOMIC DNA]</scope>
</reference>
<dbReference type="Proteomes" id="UP000472265">
    <property type="component" value="Chromosome 11"/>
</dbReference>